<dbReference type="KEGG" id="ppan:ESD82_01535"/>
<dbReference type="RefSeq" id="WP_024845829.1">
    <property type="nucleotide sequence ID" value="NZ_CP044423.1"/>
</dbReference>
<dbReference type="PANTHER" id="PTHR35936">
    <property type="entry name" value="MEMBRANE-BOUND LYTIC MUREIN TRANSGLYCOSYLASE F"/>
    <property type="match status" value="1"/>
</dbReference>
<evidence type="ECO:0000313" key="11">
    <source>
        <dbReference type="Proteomes" id="UP000273626"/>
    </source>
</evidence>
<dbReference type="Pfam" id="PF00497">
    <property type="entry name" value="SBP_bac_3"/>
    <property type="match status" value="1"/>
</dbReference>
<evidence type="ECO:0000256" key="3">
    <source>
        <dbReference type="ARBA" id="ARBA00022448"/>
    </source>
</evidence>
<proteinExistence type="inferred from homology"/>
<protein>
    <submittedName>
        <fullName evidence="8 10">ABC transporter substrate-binding protein</fullName>
    </submittedName>
</protein>
<dbReference type="OrthoDB" id="9807134at2"/>
<evidence type="ECO:0000256" key="5">
    <source>
        <dbReference type="ARBA" id="ARBA00022764"/>
    </source>
</evidence>
<dbReference type="SMART" id="SM00062">
    <property type="entry name" value="PBPb"/>
    <property type="match status" value="1"/>
</dbReference>
<evidence type="ECO:0000256" key="2">
    <source>
        <dbReference type="ARBA" id="ARBA00010333"/>
    </source>
</evidence>
<dbReference type="SUPFAM" id="SSF53850">
    <property type="entry name" value="Periplasmic binding protein-like II"/>
    <property type="match status" value="1"/>
</dbReference>
<dbReference type="InterPro" id="IPR005768">
    <property type="entry name" value="Lys_Arg_Orn-bd"/>
</dbReference>
<keyword evidence="5" id="KW-0574">Periplasm</keyword>
<keyword evidence="3" id="KW-0813">Transport</keyword>
<evidence type="ECO:0000313" key="8">
    <source>
        <dbReference type="EMBL" id="QFG34919.1"/>
    </source>
</evidence>
<evidence type="ECO:0000313" key="9">
    <source>
        <dbReference type="EMBL" id="QLH13188.1"/>
    </source>
</evidence>
<dbReference type="AlphaFoldDB" id="A0A1I5LL30"/>
<dbReference type="Proteomes" id="UP000326453">
    <property type="component" value="Chromosome 2"/>
</dbReference>
<evidence type="ECO:0000256" key="1">
    <source>
        <dbReference type="ARBA" id="ARBA00004418"/>
    </source>
</evidence>
<dbReference type="GeneID" id="51369222"/>
<gene>
    <name evidence="10" type="ORF">BDE18_2283</name>
    <name evidence="8" type="ORF">ESD82_01535</name>
    <name evidence="9" type="ORF">HYQ43_02510</name>
</gene>
<evidence type="ECO:0000256" key="4">
    <source>
        <dbReference type="ARBA" id="ARBA00022729"/>
    </source>
</evidence>
<comment type="subcellular location">
    <subcellularLocation>
        <location evidence="1">Periplasm</location>
    </subcellularLocation>
</comment>
<accession>A0A1I5LL30</accession>
<evidence type="ECO:0000313" key="13">
    <source>
        <dbReference type="Proteomes" id="UP000509322"/>
    </source>
</evidence>
<sequence length="260" mass="28463">MLNTIRISLLALLCAGAAQAEDRTGQTIRLGVDPTYPPLEYKQPDGSLTGFGIEITEAICAELRANCVWVESNWDGIIPSLQARKFDVIASSMTITEKRAEQIAFSDKYSNAPSRLVARKGSGLEPTAASLRGKRIGVQQGSSQENFARAVWMPEGVEIVSYQTQDQIYADLISGRLDASLQASIQASEGFLKKPDGAGFEFAGPDMNDPAYFGIGSGYGFRKDDAALREDWNRAFAAIRADGTYRKINDKYFDFDVYGD</sequence>
<dbReference type="InterPro" id="IPR001638">
    <property type="entry name" value="Solute-binding_3/MltF_N"/>
</dbReference>
<reference evidence="10 11" key="1">
    <citation type="submission" date="2018-10" db="EMBL/GenBank/DDBJ databases">
        <title>Genomic Encyclopedia of Archaeal and Bacterial Type Strains, Phase II (KMG-II): from individual species to whole genera.</title>
        <authorList>
            <person name="Goeker M."/>
        </authorList>
    </citation>
    <scope>NUCLEOTIDE SEQUENCE [LARGE SCALE GENOMIC DNA]</scope>
    <source>
        <strain evidence="11">ATCC 35512 / DSM 2944 / CIP 106514 / LMD 82.5 / NBRC 102493 / NCCB 82005 / GB17</strain>
        <strain evidence="10">DSM 2944</strain>
    </source>
</reference>
<feature type="chain" id="PRO_5044559596" evidence="6">
    <location>
        <begin position="21"/>
        <end position="260"/>
    </location>
</feature>
<comment type="similarity">
    <text evidence="2">Belongs to the bacterial solute-binding protein 3 family.</text>
</comment>
<organism evidence="8 12">
    <name type="scientific">Paracoccus pantotrophus</name>
    <name type="common">Thiosphaera pantotropha</name>
    <dbReference type="NCBI Taxonomy" id="82367"/>
    <lineage>
        <taxon>Bacteria</taxon>
        <taxon>Pseudomonadati</taxon>
        <taxon>Pseudomonadota</taxon>
        <taxon>Alphaproteobacteria</taxon>
        <taxon>Rhodobacterales</taxon>
        <taxon>Paracoccaceae</taxon>
        <taxon>Paracoccus</taxon>
    </lineage>
</organism>
<reference evidence="8 12" key="2">
    <citation type="submission" date="2019-01" db="EMBL/GenBank/DDBJ databases">
        <title>Complete Genome Sequence and Annotation of the Paracoccus pantotrophus type strain DSM 2944.</title>
        <authorList>
            <person name="Bockwoldt J.A."/>
            <person name="Zimmermann M."/>
            <person name="Tiso T."/>
            <person name="Blank L.M."/>
        </authorList>
    </citation>
    <scope>NUCLEOTIDE SEQUENCE [LARGE SCALE GENOMIC DNA]</scope>
    <source>
        <strain evidence="8 12">DSM 2944</strain>
    </source>
</reference>
<keyword evidence="11" id="KW-1185">Reference proteome</keyword>
<keyword evidence="4 6" id="KW-0732">Signal</keyword>
<evidence type="ECO:0000313" key="12">
    <source>
        <dbReference type="Proteomes" id="UP000326453"/>
    </source>
</evidence>
<dbReference type="PANTHER" id="PTHR35936:SF13">
    <property type="entry name" value="HISTIDINE-BINDING PERIPLASMIC PROTEIN"/>
    <property type="match status" value="1"/>
</dbReference>
<dbReference type="EMBL" id="RBLI01000002">
    <property type="protein sequence ID" value="RKS43487.1"/>
    <property type="molecule type" value="Genomic_DNA"/>
</dbReference>
<dbReference type="Gene3D" id="3.40.190.10">
    <property type="entry name" value="Periplasmic binding protein-like II"/>
    <property type="match status" value="2"/>
</dbReference>
<feature type="signal peptide" evidence="6">
    <location>
        <begin position="1"/>
        <end position="20"/>
    </location>
</feature>
<dbReference type="CDD" id="cd13703">
    <property type="entry name" value="PBP2_HisJ_LAO"/>
    <property type="match status" value="1"/>
</dbReference>
<dbReference type="EMBL" id="CP058689">
    <property type="protein sequence ID" value="QLH13188.1"/>
    <property type="molecule type" value="Genomic_DNA"/>
</dbReference>
<evidence type="ECO:0000259" key="7">
    <source>
        <dbReference type="SMART" id="SM00062"/>
    </source>
</evidence>
<reference evidence="9 13" key="3">
    <citation type="submission" date="2020-07" db="EMBL/GenBank/DDBJ databases">
        <title>The complete genome of Paracoccus pantotrophus ACCC 10489.</title>
        <authorList>
            <person name="Si Y."/>
        </authorList>
    </citation>
    <scope>NUCLEOTIDE SEQUENCE [LARGE SCALE GENOMIC DNA]</scope>
    <source>
        <strain evidence="9 13">ACCC10489</strain>
    </source>
</reference>
<name>A0A1I5LL30_PARPN</name>
<dbReference type="Proteomes" id="UP000509322">
    <property type="component" value="Chromosome 1"/>
</dbReference>
<feature type="domain" description="Solute-binding protein family 3/N-terminal" evidence="7">
    <location>
        <begin position="27"/>
        <end position="256"/>
    </location>
</feature>
<dbReference type="EMBL" id="CP044423">
    <property type="protein sequence ID" value="QFG34919.1"/>
    <property type="molecule type" value="Genomic_DNA"/>
</dbReference>
<evidence type="ECO:0000256" key="6">
    <source>
        <dbReference type="SAM" id="SignalP"/>
    </source>
</evidence>
<dbReference type="NCBIfam" id="TIGR01096">
    <property type="entry name" value="3A0103s03R"/>
    <property type="match status" value="1"/>
</dbReference>
<dbReference type="Proteomes" id="UP000273626">
    <property type="component" value="Unassembled WGS sequence"/>
</dbReference>
<dbReference type="GO" id="GO:0030288">
    <property type="term" value="C:outer membrane-bounded periplasmic space"/>
    <property type="evidence" value="ECO:0007669"/>
    <property type="project" value="InterPro"/>
</dbReference>
<evidence type="ECO:0000313" key="10">
    <source>
        <dbReference type="EMBL" id="RKS43487.1"/>
    </source>
</evidence>